<protein>
    <submittedName>
        <fullName evidence="1">Uncharacterized protein</fullName>
    </submittedName>
</protein>
<dbReference type="Proteomes" id="UP000823399">
    <property type="component" value="Unassembled WGS sequence"/>
</dbReference>
<dbReference type="OrthoDB" id="2688889at2759"/>
<dbReference type="AlphaFoldDB" id="A0A9P7F6T1"/>
<dbReference type="EMBL" id="JABBWM010000032">
    <property type="protein sequence ID" value="KAG2107221.1"/>
    <property type="molecule type" value="Genomic_DNA"/>
</dbReference>
<keyword evidence="2" id="KW-1185">Reference proteome</keyword>
<dbReference type="GeneID" id="64696044"/>
<evidence type="ECO:0000313" key="1">
    <source>
        <dbReference type="EMBL" id="KAG2107221.1"/>
    </source>
</evidence>
<dbReference type="RefSeq" id="XP_041292099.1">
    <property type="nucleotide sequence ID" value="XM_041433785.1"/>
</dbReference>
<organism evidence="1 2">
    <name type="scientific">Suillus discolor</name>
    <dbReference type="NCBI Taxonomy" id="1912936"/>
    <lineage>
        <taxon>Eukaryota</taxon>
        <taxon>Fungi</taxon>
        <taxon>Dikarya</taxon>
        <taxon>Basidiomycota</taxon>
        <taxon>Agaricomycotina</taxon>
        <taxon>Agaricomycetes</taxon>
        <taxon>Agaricomycetidae</taxon>
        <taxon>Boletales</taxon>
        <taxon>Suillineae</taxon>
        <taxon>Suillaceae</taxon>
        <taxon>Suillus</taxon>
    </lineage>
</organism>
<reference evidence="1" key="1">
    <citation type="journal article" date="2020" name="New Phytol.">
        <title>Comparative genomics reveals dynamic genome evolution in host specialist ectomycorrhizal fungi.</title>
        <authorList>
            <person name="Lofgren L.A."/>
            <person name="Nguyen N.H."/>
            <person name="Vilgalys R."/>
            <person name="Ruytinx J."/>
            <person name="Liao H.L."/>
            <person name="Branco S."/>
            <person name="Kuo A."/>
            <person name="LaButti K."/>
            <person name="Lipzen A."/>
            <person name="Andreopoulos W."/>
            <person name="Pangilinan J."/>
            <person name="Riley R."/>
            <person name="Hundley H."/>
            <person name="Na H."/>
            <person name="Barry K."/>
            <person name="Grigoriev I.V."/>
            <person name="Stajich J.E."/>
            <person name="Kennedy P.G."/>
        </authorList>
    </citation>
    <scope>NUCLEOTIDE SEQUENCE</scope>
    <source>
        <strain evidence="1">FC423</strain>
    </source>
</reference>
<proteinExistence type="predicted"/>
<comment type="caution">
    <text evidence="1">The sequence shown here is derived from an EMBL/GenBank/DDBJ whole genome shotgun (WGS) entry which is preliminary data.</text>
</comment>
<accession>A0A9P7F6T1</accession>
<evidence type="ECO:0000313" key="2">
    <source>
        <dbReference type="Proteomes" id="UP000823399"/>
    </source>
</evidence>
<gene>
    <name evidence="1" type="ORF">F5147DRAFT_653446</name>
</gene>
<sequence length="153" mass="17420">MSESFMSPLLYLSQLNHLLSHFDCLRNYWVICPPSSVFTCYTFRIFLHACGLNSLTEDVAECMYPWRHFTRLLKTATTLFSMQTSEDANAPPPFTCITSGCYIGVFTGETYMPMVKGITNTVYFGVESLEVGEKALRNAIERLDIVRFPMPSQ</sequence>
<name>A0A9P7F6T1_9AGAM</name>